<dbReference type="AlphaFoldDB" id="A0AAV9J7R9"/>
<feature type="compositionally biased region" description="Basic residues" evidence="1">
    <location>
        <begin position="401"/>
        <end position="410"/>
    </location>
</feature>
<accession>A0AAV9J7R9</accession>
<feature type="compositionally biased region" description="Polar residues" evidence="1">
    <location>
        <begin position="151"/>
        <end position="176"/>
    </location>
</feature>
<feature type="compositionally biased region" description="Polar residues" evidence="1">
    <location>
        <begin position="225"/>
        <end position="239"/>
    </location>
</feature>
<dbReference type="Proteomes" id="UP001324427">
    <property type="component" value="Unassembled WGS sequence"/>
</dbReference>
<keyword evidence="3" id="KW-1185">Reference proteome</keyword>
<proteinExistence type="predicted"/>
<evidence type="ECO:0000256" key="1">
    <source>
        <dbReference type="SAM" id="MobiDB-lite"/>
    </source>
</evidence>
<feature type="compositionally biased region" description="Basic and acidic residues" evidence="1">
    <location>
        <begin position="341"/>
        <end position="351"/>
    </location>
</feature>
<evidence type="ECO:0000313" key="2">
    <source>
        <dbReference type="EMBL" id="KAK4540827.1"/>
    </source>
</evidence>
<name>A0AAV9J7R9_9PEZI</name>
<feature type="compositionally biased region" description="Polar residues" evidence="1">
    <location>
        <begin position="539"/>
        <end position="554"/>
    </location>
</feature>
<organism evidence="2 3">
    <name type="scientific">Oleoguttula mirabilis</name>
    <dbReference type="NCBI Taxonomy" id="1507867"/>
    <lineage>
        <taxon>Eukaryota</taxon>
        <taxon>Fungi</taxon>
        <taxon>Dikarya</taxon>
        <taxon>Ascomycota</taxon>
        <taxon>Pezizomycotina</taxon>
        <taxon>Dothideomycetes</taxon>
        <taxon>Dothideomycetidae</taxon>
        <taxon>Mycosphaerellales</taxon>
        <taxon>Teratosphaeriaceae</taxon>
        <taxon>Oleoguttula</taxon>
    </lineage>
</organism>
<feature type="compositionally biased region" description="Basic residues" evidence="1">
    <location>
        <begin position="366"/>
        <end position="377"/>
    </location>
</feature>
<feature type="compositionally biased region" description="Polar residues" evidence="1">
    <location>
        <begin position="323"/>
        <end position="340"/>
    </location>
</feature>
<feature type="compositionally biased region" description="Polar residues" evidence="1">
    <location>
        <begin position="281"/>
        <end position="292"/>
    </location>
</feature>
<sequence length="718" mass="78650">MLESHRRQVADIEQAVGRLHADMGNVVAALNEVRGELRARPLHVEQSRHDSGDLEVLAGQVANVTNKANEVDGLKMQIELMKNRIKRFEEQGSPSALFHRPGTSSTHRELYEGPAPHPVPQQHLPSMRPASVMSTPSERPPGMQAPPILASQGSATFQPSTESRTLSREYSSSQSAAPGFRPVEPLPPPSTFSSWRPAESRPPSSIPPPPPLSQAFRPHAMEPDAQTSGWAAVNVNQPTKRPFDEQRPSPYDNTSAPGSPKRPRLAPIMPRGSYSDESFIPTPSSMQQSAATATPDGMFRPRDRMPSDPSQSQSQSLPTPASANTNAYRFITSTAQADSQESWRPHDEHMHHDHHPPGPPGPPGRGRGRGRGGRGRGRGGGGGSRGGPHHHHPPHPPHDHHDHHHHHHEHHLHEAEKIGTPDWEKSDWTRSQISPDGYYNPTHPQRGGLVRRSGGAAGGPSDREHEYPVTPVHGQHDPFGMQVDDSANKKSRTKPIRNAEGILIRKDGRPDMRSVSSANNLRKVHAKKEAERVEMEGRTPTSARSLAPAHSNSMSDEERENTRSGTPVSASAADGDDQDTQERHQELMSRIFPHGYDGAGGRNLAGNYFPRRDEQPTSAPEIAMKTEEQDDEEQPGVEGAGVADEGRTEDSQMTGVVAHDMSEAQPDERATEHHALVQRQQAQEEDVAPKQERTNSGESTVPSETPAIEPQPQHQHDS</sequence>
<reference evidence="2 3" key="1">
    <citation type="submission" date="2021-11" db="EMBL/GenBank/DDBJ databases">
        <title>Black yeast isolated from Biological Soil Crust.</title>
        <authorList>
            <person name="Kurbessoian T."/>
        </authorList>
    </citation>
    <scope>NUCLEOTIDE SEQUENCE [LARGE SCALE GENOMIC DNA]</scope>
    <source>
        <strain evidence="2 3">CCFEE 5522</strain>
    </source>
</reference>
<comment type="caution">
    <text evidence="2">The sequence shown here is derived from an EMBL/GenBank/DDBJ whole genome shotgun (WGS) entry which is preliminary data.</text>
</comment>
<feature type="compositionally biased region" description="Basic and acidic residues" evidence="1">
    <location>
        <begin position="411"/>
        <end position="428"/>
    </location>
</feature>
<feature type="compositionally biased region" description="Basic and acidic residues" evidence="1">
    <location>
        <begin position="660"/>
        <end position="675"/>
    </location>
</feature>
<feature type="compositionally biased region" description="Basic and acidic residues" evidence="1">
    <location>
        <begin position="527"/>
        <end position="537"/>
    </location>
</feature>
<feature type="compositionally biased region" description="Basic and acidic residues" evidence="1">
    <location>
        <begin position="503"/>
        <end position="512"/>
    </location>
</feature>
<feature type="compositionally biased region" description="Low complexity" evidence="1">
    <location>
        <begin position="307"/>
        <end position="322"/>
    </location>
</feature>
<protein>
    <submittedName>
        <fullName evidence="2">Uncharacterized protein</fullName>
    </submittedName>
</protein>
<feature type="region of interest" description="Disordered" evidence="1">
    <location>
        <begin position="91"/>
        <end position="718"/>
    </location>
</feature>
<dbReference type="EMBL" id="JAVFHQ010000061">
    <property type="protein sequence ID" value="KAK4540827.1"/>
    <property type="molecule type" value="Genomic_DNA"/>
</dbReference>
<evidence type="ECO:0000313" key="3">
    <source>
        <dbReference type="Proteomes" id="UP001324427"/>
    </source>
</evidence>
<gene>
    <name evidence="2" type="ORF">LTR36_008904</name>
</gene>